<sequence length="984" mass="115136">MDRRVLCDSLIKWMKTLNLNRTINGAGDLSDGVLIGLCLKNIDANHFNDAWIQKIRTDAGDNYRIKANNLKKVLKNITDYYSEILGQTLVDFQMPDLNMIAENIDETELSRLLQLVLGCAVSCDRKQFYIEHIMSMEESVQHVLMNAIQELMVKENRKNNEEYSELGDQLKHALAELNRVVEAKEEIENRCRELDLQISTLQDEKLSLIQETTQLNERIQQIENSEDSDSVAKSRYKTLQQRIQSQQEEIFKLETGLLISLQDYKAKCDDLREDNENLLKRNDDLMVLAGDARNFKDELDILRNKCEKLTKLESIIDTYKIKLEEMADLRQQIKYLEETNLRLFDEKSNIEQEYKQAKLLQTQVEFHKRTNQELYQKISELQRLADKAEFERNRSEEKLNVINAEKLNLINEIELLKETNEQLQAVNLDEVTGDINLKDQFTGSLEDLNFFNLPADVRERFIRLQHENKMLKLRQTEENNNEQILILQANCEQLKDQNNHLTNDLWMSNQKILELEATLKDTTSLAENTSEIADLKKSLNRSMARYDEESTRTKSQIDELQKRLDISEKQLIEKDTIISTKTSEINAMEERYVQYLEKAKMILRQMDPRNTNSISNQEIQLLRKQIDEKDRKLKELDKEYEKMKAIKEDQEKLLISAWYSLGSTFQRREFEERLKSHENQSFLSKQRSIPSTRKQLPTDPSNSSLNGMLKFTLYNHVKYIRCSHVILQRLLSTQSLPSKVNQSAASPVGTGLSTVEPSNNLPILYIPSLMSRIKMKLGLQGELREPQNVLYQASAISYYMIGSSVDYDTIQRELDMPDVFASFGRIVFLHIWFLLVRYIQLGPTGLFLRRQLARTMWTDLDLRAQQILPGQAKQRRQQFAELRSEMNAFMLAFDEGLVDDDTVLAAAVWRHFCHFQPTPLDRLVKMVTYIRKNIRHLEQLPDENFMKNGYVYFLPLHGDTVDTKFVNQHYLDFKNKAEGNVRKQ</sequence>
<accession>A0A818GHW3</accession>
<dbReference type="PROSITE" id="PS50021">
    <property type="entry name" value="CH"/>
    <property type="match status" value="1"/>
</dbReference>
<dbReference type="Pfam" id="PF19047">
    <property type="entry name" value="HOOK_N"/>
    <property type="match status" value="1"/>
</dbReference>
<feature type="region of interest" description="Disordered" evidence="8">
    <location>
        <begin position="676"/>
        <end position="701"/>
    </location>
</feature>
<name>A0A818GHW3_9BILA</name>
<keyword evidence="3" id="KW-0963">Cytoplasm</keyword>
<dbReference type="CDD" id="cd22222">
    <property type="entry name" value="HkD_Hook"/>
    <property type="match status" value="1"/>
</dbReference>
<dbReference type="InterPro" id="IPR036872">
    <property type="entry name" value="CH_dom_sf"/>
</dbReference>
<dbReference type="InterPro" id="IPR008636">
    <property type="entry name" value="Hook_C"/>
</dbReference>
<evidence type="ECO:0000256" key="3">
    <source>
        <dbReference type="ARBA" id="ARBA00022490"/>
    </source>
</evidence>
<evidence type="ECO:0000313" key="11">
    <source>
        <dbReference type="EMBL" id="CAF3491777.1"/>
    </source>
</evidence>
<evidence type="ECO:0000256" key="7">
    <source>
        <dbReference type="SAM" id="Coils"/>
    </source>
</evidence>
<dbReference type="GO" id="GO:0031122">
    <property type="term" value="P:cytoplasmic microtubule organization"/>
    <property type="evidence" value="ECO:0007669"/>
    <property type="project" value="InterPro"/>
</dbReference>
<dbReference type="GO" id="GO:0005737">
    <property type="term" value="C:cytoplasm"/>
    <property type="evidence" value="ECO:0007669"/>
    <property type="project" value="TreeGrafter"/>
</dbReference>
<comment type="similarity">
    <text evidence="2">Belongs to the hook family.</text>
</comment>
<evidence type="ECO:0000256" key="4">
    <source>
        <dbReference type="ARBA" id="ARBA00022701"/>
    </source>
</evidence>
<dbReference type="GO" id="GO:0030705">
    <property type="term" value="P:cytoskeleton-dependent intracellular transport"/>
    <property type="evidence" value="ECO:0007669"/>
    <property type="project" value="InterPro"/>
</dbReference>
<dbReference type="GO" id="GO:0008017">
    <property type="term" value="F:microtubule binding"/>
    <property type="evidence" value="ECO:0007669"/>
    <property type="project" value="InterPro"/>
</dbReference>
<dbReference type="AlphaFoldDB" id="A0A818GHW3"/>
<dbReference type="GO" id="GO:0051959">
    <property type="term" value="F:dynein light intermediate chain binding"/>
    <property type="evidence" value="ECO:0007669"/>
    <property type="project" value="TreeGrafter"/>
</dbReference>
<evidence type="ECO:0000256" key="2">
    <source>
        <dbReference type="ARBA" id="ARBA00006946"/>
    </source>
</evidence>
<dbReference type="EMBL" id="CAJOAZ010000020">
    <property type="protein sequence ID" value="CAF3491777.1"/>
    <property type="molecule type" value="Genomic_DNA"/>
</dbReference>
<keyword evidence="4" id="KW-0493">Microtubule</keyword>
<evidence type="ECO:0000259" key="10">
    <source>
        <dbReference type="PROSITE" id="PS50021"/>
    </source>
</evidence>
<keyword evidence="6" id="KW-0206">Cytoskeleton</keyword>
<evidence type="ECO:0000313" key="12">
    <source>
        <dbReference type="Proteomes" id="UP000663844"/>
    </source>
</evidence>
<evidence type="ECO:0000256" key="5">
    <source>
        <dbReference type="ARBA" id="ARBA00023054"/>
    </source>
</evidence>
<dbReference type="FunFam" id="1.10.418.10:FF:000024">
    <property type="entry name" value="Hook homolog 3 (Drosophila)"/>
    <property type="match status" value="1"/>
</dbReference>
<comment type="caution">
    <text evidence="11">The sequence shown here is derived from an EMBL/GenBank/DDBJ whole genome shotgun (WGS) entry which is preliminary data.</text>
</comment>
<keyword evidence="9" id="KW-0472">Membrane</keyword>
<keyword evidence="5 7" id="KW-0175">Coiled coil</keyword>
<dbReference type="GO" id="GO:0005813">
    <property type="term" value="C:centrosome"/>
    <property type="evidence" value="ECO:0007669"/>
    <property type="project" value="TreeGrafter"/>
</dbReference>
<feature type="coiled-coil region" evidence="7">
    <location>
        <begin position="236"/>
        <end position="426"/>
    </location>
</feature>
<evidence type="ECO:0000256" key="6">
    <source>
        <dbReference type="ARBA" id="ARBA00023212"/>
    </source>
</evidence>
<dbReference type="InterPro" id="IPR043936">
    <property type="entry name" value="HOOK_N"/>
</dbReference>
<feature type="coiled-coil region" evidence="7">
    <location>
        <begin position="170"/>
        <end position="211"/>
    </location>
</feature>
<evidence type="ECO:0000256" key="8">
    <source>
        <dbReference type="SAM" id="MobiDB-lite"/>
    </source>
</evidence>
<dbReference type="GO" id="GO:0005874">
    <property type="term" value="C:microtubule"/>
    <property type="evidence" value="ECO:0007669"/>
    <property type="project" value="UniProtKB-KW"/>
</dbReference>
<keyword evidence="9" id="KW-0812">Transmembrane</keyword>
<dbReference type="Pfam" id="PF05622">
    <property type="entry name" value="HOOK"/>
    <property type="match status" value="1"/>
</dbReference>
<dbReference type="InterPro" id="IPR001715">
    <property type="entry name" value="CH_dom"/>
</dbReference>
<dbReference type="PANTHER" id="PTHR18947:SF39">
    <property type="entry name" value="PROTEIN HOOK"/>
    <property type="match status" value="1"/>
</dbReference>
<feature type="domain" description="Calponin-homology (CH)" evidence="10">
    <location>
        <begin position="4"/>
        <end position="120"/>
    </location>
</feature>
<protein>
    <recommendedName>
        <fullName evidence="10">Calponin-homology (CH) domain-containing protein</fullName>
    </recommendedName>
</protein>
<proteinExistence type="inferred from homology"/>
<dbReference type="SUPFAM" id="SSF116907">
    <property type="entry name" value="Hook domain"/>
    <property type="match status" value="1"/>
</dbReference>
<feature type="transmembrane region" description="Helical" evidence="9">
    <location>
        <begin position="819"/>
        <end position="839"/>
    </location>
</feature>
<evidence type="ECO:0000256" key="9">
    <source>
        <dbReference type="SAM" id="Phobius"/>
    </source>
</evidence>
<dbReference type="Proteomes" id="UP000663844">
    <property type="component" value="Unassembled WGS sequence"/>
</dbReference>
<feature type="coiled-coil region" evidence="7">
    <location>
        <begin position="477"/>
        <end position="504"/>
    </location>
</feature>
<dbReference type="PANTHER" id="PTHR18947">
    <property type="entry name" value="HOOK PROTEINS"/>
    <property type="match status" value="1"/>
</dbReference>
<dbReference type="InterPro" id="IPR021150">
    <property type="entry name" value="Ubiq_cyt_c_chap"/>
</dbReference>
<reference evidence="11" key="1">
    <citation type="submission" date="2021-02" db="EMBL/GenBank/DDBJ databases">
        <authorList>
            <person name="Nowell W R."/>
        </authorList>
    </citation>
    <scope>NUCLEOTIDE SEQUENCE</scope>
</reference>
<gene>
    <name evidence="11" type="ORF">OXD698_LOCUS780</name>
</gene>
<organism evidence="11 12">
    <name type="scientific">Adineta steineri</name>
    <dbReference type="NCBI Taxonomy" id="433720"/>
    <lineage>
        <taxon>Eukaryota</taxon>
        <taxon>Metazoa</taxon>
        <taxon>Spiralia</taxon>
        <taxon>Gnathifera</taxon>
        <taxon>Rotifera</taxon>
        <taxon>Eurotatoria</taxon>
        <taxon>Bdelloidea</taxon>
        <taxon>Adinetida</taxon>
        <taxon>Adinetidae</taxon>
        <taxon>Adineta</taxon>
    </lineage>
</organism>
<dbReference type="Pfam" id="PF03981">
    <property type="entry name" value="Ubiq_cyt_C_chap"/>
    <property type="match status" value="1"/>
</dbReference>
<feature type="compositionally biased region" description="Polar residues" evidence="8">
    <location>
        <begin position="679"/>
        <end position="701"/>
    </location>
</feature>
<evidence type="ECO:0000256" key="1">
    <source>
        <dbReference type="ARBA" id="ARBA00004245"/>
    </source>
</evidence>
<feature type="coiled-coil region" evidence="7">
    <location>
        <begin position="543"/>
        <end position="653"/>
    </location>
</feature>
<dbReference type="Gene3D" id="1.10.418.10">
    <property type="entry name" value="Calponin-like domain"/>
    <property type="match status" value="1"/>
</dbReference>
<keyword evidence="9" id="KW-1133">Transmembrane helix</keyword>
<comment type="subcellular location">
    <subcellularLocation>
        <location evidence="1">Cytoplasm</location>
        <location evidence="1">Cytoskeleton</location>
    </subcellularLocation>
</comment>